<feature type="domain" description="L-asparaginase N-terminal" evidence="8">
    <location>
        <begin position="30"/>
        <end position="221"/>
    </location>
</feature>
<evidence type="ECO:0000256" key="5">
    <source>
        <dbReference type="PROSITE-ProRule" id="PRU10099"/>
    </source>
</evidence>
<dbReference type="Gene3D" id="3.40.50.1170">
    <property type="entry name" value="L-asparaginase, N-terminal domain"/>
    <property type="match status" value="1"/>
</dbReference>
<dbReference type="InterPro" id="IPR027473">
    <property type="entry name" value="L-asparaginase_C"/>
</dbReference>
<evidence type="ECO:0000259" key="9">
    <source>
        <dbReference type="Pfam" id="PF17763"/>
    </source>
</evidence>
<evidence type="ECO:0000256" key="4">
    <source>
        <dbReference type="PIRSR" id="PIRSR001220-2"/>
    </source>
</evidence>
<dbReference type="Pfam" id="PF00710">
    <property type="entry name" value="Asparaginase"/>
    <property type="match status" value="1"/>
</dbReference>
<dbReference type="Gene3D" id="3.40.50.40">
    <property type="match status" value="1"/>
</dbReference>
<feature type="domain" description="Asparaginase/glutaminase C-terminal" evidence="9">
    <location>
        <begin position="242"/>
        <end position="352"/>
    </location>
</feature>
<dbReference type="InterPro" id="IPR037152">
    <property type="entry name" value="L-asparaginase_N_sf"/>
</dbReference>
<dbReference type="InterPro" id="IPR020827">
    <property type="entry name" value="Asparaginase/glutaminase_AS1"/>
</dbReference>
<name>A0A967B2F6_9PROT</name>
<feature type="binding site" evidence="4">
    <location>
        <position position="85"/>
    </location>
    <ligand>
        <name>substrate</name>
    </ligand>
</feature>
<dbReference type="Pfam" id="PF17763">
    <property type="entry name" value="Asparaginase_C"/>
    <property type="match status" value="1"/>
</dbReference>
<evidence type="ECO:0000313" key="11">
    <source>
        <dbReference type="Proteomes" id="UP000597459"/>
    </source>
</evidence>
<evidence type="ECO:0000256" key="3">
    <source>
        <dbReference type="PIRSR" id="PIRSR001220-1"/>
    </source>
</evidence>
<dbReference type="SUPFAM" id="SSF53774">
    <property type="entry name" value="Glutaminase/Asparaginase"/>
    <property type="match status" value="1"/>
</dbReference>
<dbReference type="Proteomes" id="UP000597459">
    <property type="component" value="Unassembled WGS sequence"/>
</dbReference>
<dbReference type="PROSITE" id="PS00144">
    <property type="entry name" value="ASN_GLN_ASE_1"/>
    <property type="match status" value="1"/>
</dbReference>
<feature type="active site" evidence="5">
    <location>
        <position position="39"/>
    </location>
</feature>
<feature type="active site" evidence="6">
    <location>
        <position position="118"/>
    </location>
</feature>
<dbReference type="InterPro" id="IPR027475">
    <property type="entry name" value="Asparaginase/glutaminase_AS2"/>
</dbReference>
<feature type="active site" description="O-isoaspartyl threonine intermediate" evidence="3">
    <location>
        <position position="39"/>
    </location>
</feature>
<evidence type="ECO:0000256" key="2">
    <source>
        <dbReference type="ARBA" id="ARBA00022801"/>
    </source>
</evidence>
<sequence>MGRLAYVRGRERTMAKDNNSVATAETLLPRVLVLATGGTISGTSDERSAIGYDAGGVMGAELVAGVQDLDDLARLQVEQIANIASQNMNASVWFQLAERIRQAWSEDEADAVVIIHGTDTLEETAFFLDTILPYGRPVVLTGAMPPATALGADGPANLYEAVKVAASPLAHNRGVLAVLNGDIHAARRVSKTHTTALQTFRSLNGGPVGFVDAETVRFVSQVTQQGKPAFLTLPARPVLPSVEIVFAHAGMEAHPIDRAVADGVRGLVVAGMGDGNVSEAALGGLDRAVAGGVMVVRASRVTEGFVNRNVEIADDRHGLVASLDLNPQKARILLQLLLANDVTAPKDVQRMFLASAGGAFSDSD</sequence>
<dbReference type="SMART" id="SM00870">
    <property type="entry name" value="Asparaginase"/>
    <property type="match status" value="1"/>
</dbReference>
<dbReference type="PANTHER" id="PTHR11707:SF28">
    <property type="entry name" value="60 KDA LYSOPHOSPHOLIPASE"/>
    <property type="match status" value="1"/>
</dbReference>
<accession>A0A967B2F6</accession>
<evidence type="ECO:0000256" key="1">
    <source>
        <dbReference type="ARBA" id="ARBA00010518"/>
    </source>
</evidence>
<proteinExistence type="inferred from homology"/>
<comment type="caution">
    <text evidence="10">The sequence shown here is derived from an EMBL/GenBank/DDBJ whole genome shotgun (WGS) entry which is preliminary data.</text>
</comment>
<dbReference type="FunFam" id="3.40.50.1170:FF:000001">
    <property type="entry name" value="L-asparaginase 2"/>
    <property type="match status" value="1"/>
</dbReference>
<dbReference type="InterPro" id="IPR027474">
    <property type="entry name" value="L-asparaginase_N"/>
</dbReference>
<dbReference type="PIRSF" id="PIRSF001220">
    <property type="entry name" value="L-ASNase_gatD"/>
    <property type="match status" value="1"/>
</dbReference>
<dbReference type="GO" id="GO:0004067">
    <property type="term" value="F:asparaginase activity"/>
    <property type="evidence" value="ECO:0007669"/>
    <property type="project" value="UniProtKB-UniRule"/>
</dbReference>
<dbReference type="CDD" id="cd08964">
    <property type="entry name" value="L-asparaginase_II"/>
    <property type="match status" value="1"/>
</dbReference>
<dbReference type="PIRSF" id="PIRSF500176">
    <property type="entry name" value="L_ASNase"/>
    <property type="match status" value="1"/>
</dbReference>
<dbReference type="GO" id="GO:0006528">
    <property type="term" value="P:asparagine metabolic process"/>
    <property type="evidence" value="ECO:0007669"/>
    <property type="project" value="InterPro"/>
</dbReference>
<dbReference type="PANTHER" id="PTHR11707">
    <property type="entry name" value="L-ASPARAGINASE"/>
    <property type="match status" value="1"/>
</dbReference>
<organism evidence="10 11">
    <name type="scientific">Acetobacter estunensis</name>
    <dbReference type="NCBI Taxonomy" id="104097"/>
    <lineage>
        <taxon>Bacteria</taxon>
        <taxon>Pseudomonadati</taxon>
        <taxon>Pseudomonadota</taxon>
        <taxon>Alphaproteobacteria</taxon>
        <taxon>Acetobacterales</taxon>
        <taxon>Acetobacteraceae</taxon>
        <taxon>Acetobacter</taxon>
    </lineage>
</organism>
<dbReference type="SFLD" id="SFLDS00057">
    <property type="entry name" value="Glutaminase/Asparaginase"/>
    <property type="match status" value="1"/>
</dbReference>
<dbReference type="InterPro" id="IPR006034">
    <property type="entry name" value="Asparaginase/glutaminase-like"/>
</dbReference>
<dbReference type="InterPro" id="IPR040919">
    <property type="entry name" value="Asparaginase_C"/>
</dbReference>
<evidence type="ECO:0000259" key="8">
    <source>
        <dbReference type="Pfam" id="PF00710"/>
    </source>
</evidence>
<evidence type="ECO:0000313" key="10">
    <source>
        <dbReference type="EMBL" id="NHO52482.1"/>
    </source>
</evidence>
<keyword evidence="11" id="KW-1185">Reference proteome</keyword>
<dbReference type="NCBIfam" id="TIGR00520">
    <property type="entry name" value="asnASE_II"/>
    <property type="match status" value="1"/>
</dbReference>
<evidence type="ECO:0000256" key="6">
    <source>
        <dbReference type="PROSITE-ProRule" id="PRU10100"/>
    </source>
</evidence>
<dbReference type="PROSITE" id="PS51732">
    <property type="entry name" value="ASN_GLN_ASE_3"/>
    <property type="match status" value="1"/>
</dbReference>
<gene>
    <name evidence="10" type="ORF">GOB87_00675</name>
</gene>
<dbReference type="InterPro" id="IPR036152">
    <property type="entry name" value="Asp/glu_Ase-like_sf"/>
</dbReference>
<dbReference type="InterPro" id="IPR004550">
    <property type="entry name" value="AsnASE_II"/>
</dbReference>
<feature type="binding site" evidence="4">
    <location>
        <begin position="118"/>
        <end position="119"/>
    </location>
    <ligand>
        <name>substrate</name>
    </ligand>
</feature>
<dbReference type="EC" id="3.5.1.1" evidence="10"/>
<evidence type="ECO:0000256" key="7">
    <source>
        <dbReference type="RuleBase" id="RU004456"/>
    </source>
</evidence>
<dbReference type="PRINTS" id="PR00139">
    <property type="entry name" value="ASNGLNASE"/>
</dbReference>
<keyword evidence="2 10" id="KW-0378">Hydrolase</keyword>
<dbReference type="AlphaFoldDB" id="A0A967B2F6"/>
<dbReference type="EMBL" id="WOTH01000001">
    <property type="protein sequence ID" value="NHO52482.1"/>
    <property type="molecule type" value="Genomic_DNA"/>
</dbReference>
<comment type="similarity">
    <text evidence="1 7">Belongs to the asparaginase 1 family.</text>
</comment>
<dbReference type="PROSITE" id="PS00917">
    <property type="entry name" value="ASN_GLN_ASE_2"/>
    <property type="match status" value="1"/>
</dbReference>
<protein>
    <submittedName>
        <fullName evidence="10">Type II asparaginase</fullName>
        <ecNumber evidence="10">3.5.1.1</ecNumber>
    </submittedName>
</protein>
<reference evidence="10" key="1">
    <citation type="submission" date="2019-11" db="EMBL/GenBank/DDBJ databases">
        <title>Description of new Acetobacter species.</title>
        <authorList>
            <person name="Cleenwerck I."/>
            <person name="Sombolestani A.S."/>
        </authorList>
    </citation>
    <scope>NUCLEOTIDE SEQUENCE</scope>
    <source>
        <strain evidence="10">LMG 1626</strain>
    </source>
</reference>